<protein>
    <submittedName>
        <fullName evidence="2">Uncharacterized protein</fullName>
    </submittedName>
</protein>
<keyword evidence="1" id="KW-1133">Transmembrane helix</keyword>
<dbReference type="Proteomes" id="UP000576792">
    <property type="component" value="Unassembled WGS sequence"/>
</dbReference>
<gene>
    <name evidence="2" type="ORF">BKA07_000215</name>
</gene>
<dbReference type="AlphaFoldDB" id="A0A846RVW1"/>
<evidence type="ECO:0000313" key="3">
    <source>
        <dbReference type="Proteomes" id="UP000576792"/>
    </source>
</evidence>
<name>A0A846RVW1_9MICO</name>
<keyword evidence="3" id="KW-1185">Reference proteome</keyword>
<proteinExistence type="predicted"/>
<dbReference type="EMBL" id="JAATJN010000001">
    <property type="protein sequence ID" value="NJC55180.1"/>
    <property type="molecule type" value="Genomic_DNA"/>
</dbReference>
<organism evidence="2 3">
    <name type="scientific">Brevibacterium marinum</name>
    <dbReference type="NCBI Taxonomy" id="418643"/>
    <lineage>
        <taxon>Bacteria</taxon>
        <taxon>Bacillati</taxon>
        <taxon>Actinomycetota</taxon>
        <taxon>Actinomycetes</taxon>
        <taxon>Micrococcales</taxon>
        <taxon>Brevibacteriaceae</taxon>
        <taxon>Brevibacterium</taxon>
    </lineage>
</organism>
<comment type="caution">
    <text evidence="2">The sequence shown here is derived from an EMBL/GenBank/DDBJ whole genome shotgun (WGS) entry which is preliminary data.</text>
</comment>
<reference evidence="2 3" key="1">
    <citation type="submission" date="2020-03" db="EMBL/GenBank/DDBJ databases">
        <title>Sequencing the genomes of 1000 actinobacteria strains.</title>
        <authorList>
            <person name="Klenk H.-P."/>
        </authorList>
    </citation>
    <scope>NUCLEOTIDE SEQUENCE [LARGE SCALE GENOMIC DNA]</scope>
    <source>
        <strain evidence="2 3">DSM 18964</strain>
    </source>
</reference>
<dbReference type="RefSeq" id="WP_280712822.1">
    <property type="nucleotide sequence ID" value="NZ_BAAAPQ010000026.1"/>
</dbReference>
<sequence>MPSSVCSAMGRSILNGLKFGGGVCSLLVLPVFHCNGPLPE</sequence>
<accession>A0A846RVW1</accession>
<evidence type="ECO:0000313" key="2">
    <source>
        <dbReference type="EMBL" id="NJC55180.1"/>
    </source>
</evidence>
<feature type="transmembrane region" description="Helical" evidence="1">
    <location>
        <begin position="12"/>
        <end position="32"/>
    </location>
</feature>
<keyword evidence="1" id="KW-0812">Transmembrane</keyword>
<keyword evidence="1" id="KW-0472">Membrane</keyword>
<evidence type="ECO:0000256" key="1">
    <source>
        <dbReference type="SAM" id="Phobius"/>
    </source>
</evidence>